<dbReference type="PROSITE" id="PS50800">
    <property type="entry name" value="SAP"/>
    <property type="match status" value="1"/>
</dbReference>
<feature type="region of interest" description="Disordered" evidence="7">
    <location>
        <begin position="258"/>
        <end position="314"/>
    </location>
</feature>
<evidence type="ECO:0000256" key="3">
    <source>
        <dbReference type="ARBA" id="ARBA00022723"/>
    </source>
</evidence>
<comment type="similarity">
    <text evidence="2 6">Belongs to the DNA repair enzymes AP/ExoA family.</text>
</comment>
<evidence type="ECO:0000313" key="9">
    <source>
        <dbReference type="EMBL" id="CAK9199201.1"/>
    </source>
</evidence>
<dbReference type="SUPFAM" id="SSF68906">
    <property type="entry name" value="SAP domain"/>
    <property type="match status" value="1"/>
</dbReference>
<dbReference type="InterPro" id="IPR020848">
    <property type="entry name" value="AP_endonuclease_F1_CS"/>
</dbReference>
<evidence type="ECO:0000256" key="2">
    <source>
        <dbReference type="ARBA" id="ARBA00007092"/>
    </source>
</evidence>
<dbReference type="CDD" id="cd09087">
    <property type="entry name" value="Ape1-like_AP-endo"/>
    <property type="match status" value="1"/>
</dbReference>
<keyword evidence="10" id="KW-1185">Reference proteome</keyword>
<dbReference type="InterPro" id="IPR036691">
    <property type="entry name" value="Endo/exonu/phosph_ase_sf"/>
</dbReference>
<dbReference type="Proteomes" id="UP001497512">
    <property type="component" value="Chromosome 12"/>
</dbReference>
<evidence type="ECO:0000256" key="5">
    <source>
        <dbReference type="ARBA" id="ARBA00022842"/>
    </source>
</evidence>
<dbReference type="InterPro" id="IPR020847">
    <property type="entry name" value="AP_endonuclease_F1_BS"/>
</dbReference>
<dbReference type="PROSITE" id="PS00726">
    <property type="entry name" value="AP_NUCLEASE_F1_1"/>
    <property type="match status" value="1"/>
</dbReference>
<name>A0ABP0TLS7_9BRYO</name>
<dbReference type="EMBL" id="OZ019904">
    <property type="protein sequence ID" value="CAK9199201.1"/>
    <property type="molecule type" value="Genomic_DNA"/>
</dbReference>
<sequence length="627" mass="70885">MLSTLQSKGGSFCAPNLWSRILPSRFCRCSDVPNSSVFSLLLSPRLPLQTYITCQLRCSSSHSSSLWNRSPILLQPSSSLRSQFSRCGAVKLGRFPLTSSSGNYCSGDKRRHLYCIRHTVTGSMTHHRKLRGEKPTTHSVRSVQVEKKDVKAEFTVKSSSDFTEPHEEQKIVDDSKNTHWELHLKALQDAGKLSTLSVVELREYMRKMGKSVVGRKDELITEVRSWLSANLQEDPISHESNQSNAAITKSVVKKIQKEAGDKTYPQDNKCLGPKQKKKKKQRGQDALPDLAEYTADADEVGDPPSKRKRRESLPKRILSALTETNGENYPWTILVHRKPQPHWVAYNPALMRPSPPATSDNTMKLLSWNVNGLRALLKEKGVENAHGSLIARLALREDFDILCLQETKLQEKHVEEIQKSLSERYAESSWSCSTSKLGYSGTAIISRNKPLSVRYGLGIPEHDTEGRVITAEFNDFYIVVGYVPNSGNNRLTYRTEKWDPDLSHYLKVLEQTKPVILTGDLNCAHQEIDIHHPDGNLQSAGYTPEERASFARNFLEKGFVDTFRNQHPNAVGYTYWGYRSGARPKNQGWRLDYFLVSDILANRVYDSYILPDVNGSDHCPIGLILKM</sequence>
<keyword evidence="4" id="KW-0378">Hydrolase</keyword>
<accession>A0ABP0TLS7</accession>
<dbReference type="InterPro" id="IPR036361">
    <property type="entry name" value="SAP_dom_sf"/>
</dbReference>
<keyword evidence="3 6" id="KW-0479">Metal-binding</keyword>
<dbReference type="PANTHER" id="PTHR22748">
    <property type="entry name" value="AP ENDONUCLEASE"/>
    <property type="match status" value="1"/>
</dbReference>
<proteinExistence type="inferred from homology"/>
<comment type="cofactor">
    <cofactor evidence="1">
        <name>Mn(2+)</name>
        <dbReference type="ChEBI" id="CHEBI:29035"/>
    </cofactor>
</comment>
<dbReference type="PANTHER" id="PTHR22748:SF6">
    <property type="entry name" value="DNA-(APURINIC OR APYRIMIDINIC SITE) ENDONUCLEASE"/>
    <property type="match status" value="1"/>
</dbReference>
<dbReference type="InterPro" id="IPR005135">
    <property type="entry name" value="Endo/exonuclease/phosphatase"/>
</dbReference>
<dbReference type="Pfam" id="PF03372">
    <property type="entry name" value="Exo_endo_phos"/>
    <property type="match status" value="1"/>
</dbReference>
<evidence type="ECO:0000313" key="10">
    <source>
        <dbReference type="Proteomes" id="UP001497512"/>
    </source>
</evidence>
<dbReference type="PROSITE" id="PS51435">
    <property type="entry name" value="AP_NUCLEASE_F1_4"/>
    <property type="match status" value="1"/>
</dbReference>
<dbReference type="NCBIfam" id="TIGR00633">
    <property type="entry name" value="xth"/>
    <property type="match status" value="1"/>
</dbReference>
<dbReference type="Pfam" id="PF02037">
    <property type="entry name" value="SAP"/>
    <property type="match status" value="1"/>
</dbReference>
<dbReference type="PROSITE" id="PS00728">
    <property type="entry name" value="AP_NUCLEASE_F1_3"/>
    <property type="match status" value="1"/>
</dbReference>
<dbReference type="InterPro" id="IPR003034">
    <property type="entry name" value="SAP_dom"/>
</dbReference>
<organism evidence="9 10">
    <name type="scientific">Sphagnum troendelagicum</name>
    <dbReference type="NCBI Taxonomy" id="128251"/>
    <lineage>
        <taxon>Eukaryota</taxon>
        <taxon>Viridiplantae</taxon>
        <taxon>Streptophyta</taxon>
        <taxon>Embryophyta</taxon>
        <taxon>Bryophyta</taxon>
        <taxon>Sphagnophytina</taxon>
        <taxon>Sphagnopsida</taxon>
        <taxon>Sphagnales</taxon>
        <taxon>Sphagnaceae</taxon>
        <taxon>Sphagnum</taxon>
    </lineage>
</organism>
<reference evidence="9" key="1">
    <citation type="submission" date="2024-02" db="EMBL/GenBank/DDBJ databases">
        <authorList>
            <consortium name="ELIXIR-Norway"/>
            <consortium name="Elixir Norway"/>
        </authorList>
    </citation>
    <scope>NUCLEOTIDE SEQUENCE</scope>
</reference>
<keyword evidence="6" id="KW-0227">DNA damage</keyword>
<evidence type="ECO:0000256" key="7">
    <source>
        <dbReference type="SAM" id="MobiDB-lite"/>
    </source>
</evidence>
<evidence type="ECO:0000256" key="6">
    <source>
        <dbReference type="RuleBase" id="RU362131"/>
    </source>
</evidence>
<feature type="domain" description="SAP" evidence="8">
    <location>
        <begin position="193"/>
        <end position="227"/>
    </location>
</feature>
<keyword evidence="6" id="KW-0234">DNA repair</keyword>
<evidence type="ECO:0000259" key="8">
    <source>
        <dbReference type="PROSITE" id="PS50800"/>
    </source>
</evidence>
<comment type="cofactor">
    <cofactor evidence="6">
        <name>Mg(2+)</name>
        <dbReference type="ChEBI" id="CHEBI:18420"/>
    </cofactor>
    <cofactor evidence="6">
        <name>Mn(2+)</name>
        <dbReference type="ChEBI" id="CHEBI:29035"/>
    </cofactor>
    <text evidence="6">Probably binds two magnesium or manganese ions per subunit.</text>
</comment>
<dbReference type="Gene3D" id="3.60.10.10">
    <property type="entry name" value="Endonuclease/exonuclease/phosphatase"/>
    <property type="match status" value="1"/>
</dbReference>
<evidence type="ECO:0000256" key="1">
    <source>
        <dbReference type="ARBA" id="ARBA00001936"/>
    </source>
</evidence>
<evidence type="ECO:0000256" key="4">
    <source>
        <dbReference type="ARBA" id="ARBA00022801"/>
    </source>
</evidence>
<protein>
    <recommendedName>
        <fullName evidence="6">DNA-(apurinic or apyrimidinic site) endonuclease</fullName>
        <ecNumber evidence="6">3.1.-.-</ecNumber>
    </recommendedName>
</protein>
<dbReference type="EC" id="3.1.-.-" evidence="6"/>
<dbReference type="InterPro" id="IPR004808">
    <property type="entry name" value="AP_endonuc_1"/>
</dbReference>
<dbReference type="SUPFAM" id="SSF56219">
    <property type="entry name" value="DNase I-like"/>
    <property type="match status" value="1"/>
</dbReference>
<gene>
    <name evidence="9" type="ORF">CSSPTR1EN2_LOCUS4818</name>
</gene>
<keyword evidence="5 6" id="KW-0460">Magnesium</keyword>
<dbReference type="NCBIfam" id="TIGR00195">
    <property type="entry name" value="exoDNase_III"/>
    <property type="match status" value="1"/>
</dbReference>